<protein>
    <submittedName>
        <fullName evidence="2">PadR family transcriptional regulator</fullName>
    </submittedName>
</protein>
<dbReference type="RefSeq" id="WP_158042169.1">
    <property type="nucleotide sequence ID" value="NZ_JACCFV010000001.1"/>
</dbReference>
<dbReference type="Gene3D" id="1.10.10.10">
    <property type="entry name" value="Winged helix-like DNA-binding domain superfamily/Winged helix DNA-binding domain"/>
    <property type="match status" value="1"/>
</dbReference>
<dbReference type="InterPro" id="IPR036390">
    <property type="entry name" value="WH_DNA-bd_sf"/>
</dbReference>
<keyword evidence="3" id="KW-1185">Reference proteome</keyword>
<comment type="caution">
    <text evidence="2">The sequence shown here is derived from an EMBL/GenBank/DDBJ whole genome shotgun (WGS) entry which is preliminary data.</text>
</comment>
<dbReference type="Pfam" id="PF03551">
    <property type="entry name" value="PadR"/>
    <property type="match status" value="1"/>
</dbReference>
<evidence type="ECO:0000313" key="2">
    <source>
        <dbReference type="EMBL" id="KAB1651913.1"/>
    </source>
</evidence>
<dbReference type="InterPro" id="IPR036388">
    <property type="entry name" value="WH-like_DNA-bd_sf"/>
</dbReference>
<evidence type="ECO:0000259" key="1">
    <source>
        <dbReference type="Pfam" id="PF03551"/>
    </source>
</evidence>
<reference evidence="2 3" key="1">
    <citation type="submission" date="2019-09" db="EMBL/GenBank/DDBJ databases">
        <title>Phylogeny of genus Pseudoclavibacter and closely related genus.</title>
        <authorList>
            <person name="Li Y."/>
        </authorList>
    </citation>
    <scope>NUCLEOTIDE SEQUENCE [LARGE SCALE GENOMIC DNA]</scope>
    <source>
        <strain evidence="2 3">DSM 23821</strain>
    </source>
</reference>
<accession>A0A7J5BNV8</accession>
<dbReference type="OrthoDB" id="1683430at2"/>
<organism evidence="2 3">
    <name type="scientific">Pseudoclavibacter chungangensis</name>
    <dbReference type="NCBI Taxonomy" id="587635"/>
    <lineage>
        <taxon>Bacteria</taxon>
        <taxon>Bacillati</taxon>
        <taxon>Actinomycetota</taxon>
        <taxon>Actinomycetes</taxon>
        <taxon>Micrococcales</taxon>
        <taxon>Microbacteriaceae</taxon>
        <taxon>Pseudoclavibacter</taxon>
    </lineage>
</organism>
<name>A0A7J5BNV8_9MICO</name>
<sequence>MNTTHQQGGFGQGNPVDGVWQIFDQFRAGFEKRAGSRVSRGDVRAAVLALLVERPMHGYQIIREIEKRSGGAWKPSAGSVYPTLQLLADEGLIAAEEANGRKTYSLTEEGREVADESKESAPWDGAERGNRFGAAAALPKAGSELAHAVAQLARTGTPEQVDRAVGVLDDARRRVYAILAED</sequence>
<gene>
    <name evidence="2" type="ORF">F8O01_17395</name>
</gene>
<dbReference type="EMBL" id="WBJZ01000038">
    <property type="protein sequence ID" value="KAB1651913.1"/>
    <property type="molecule type" value="Genomic_DNA"/>
</dbReference>
<dbReference type="PANTHER" id="PTHR43252:SF2">
    <property type="entry name" value="TRANSCRIPTION REGULATOR, PADR-LIKE FAMILY"/>
    <property type="match status" value="1"/>
</dbReference>
<evidence type="ECO:0000313" key="3">
    <source>
        <dbReference type="Proteomes" id="UP000467240"/>
    </source>
</evidence>
<dbReference type="AlphaFoldDB" id="A0A7J5BNV8"/>
<dbReference type="SUPFAM" id="SSF46785">
    <property type="entry name" value="Winged helix' DNA-binding domain"/>
    <property type="match status" value="1"/>
</dbReference>
<dbReference type="InterPro" id="IPR005149">
    <property type="entry name" value="Tscrpt_reg_PadR_N"/>
</dbReference>
<dbReference type="Proteomes" id="UP000467240">
    <property type="component" value="Unassembled WGS sequence"/>
</dbReference>
<feature type="domain" description="Transcription regulator PadR N-terminal" evidence="1">
    <location>
        <begin position="47"/>
        <end position="114"/>
    </location>
</feature>
<dbReference type="PANTHER" id="PTHR43252">
    <property type="entry name" value="TRANSCRIPTIONAL REGULATOR YQJI"/>
    <property type="match status" value="1"/>
</dbReference>
<proteinExistence type="predicted"/>